<dbReference type="GO" id="GO:0005829">
    <property type="term" value="C:cytosol"/>
    <property type="evidence" value="ECO:0007669"/>
    <property type="project" value="TreeGrafter"/>
</dbReference>
<keyword evidence="2" id="KW-0808">Transferase</keyword>
<evidence type="ECO:0000256" key="1">
    <source>
        <dbReference type="ARBA" id="ARBA00022676"/>
    </source>
</evidence>
<dbReference type="AlphaFoldDB" id="A0AA45WKM1"/>
<dbReference type="GO" id="GO:0009244">
    <property type="term" value="P:lipopolysaccharide core region biosynthetic process"/>
    <property type="evidence" value="ECO:0007669"/>
    <property type="project" value="TreeGrafter"/>
</dbReference>
<gene>
    <name evidence="3" type="ORF">SAMN06264868_10613</name>
</gene>
<comment type="caution">
    <text evidence="3">The sequence shown here is derived from an EMBL/GenBank/DDBJ whole genome shotgun (WGS) entry which is preliminary data.</text>
</comment>
<dbReference type="Gene3D" id="3.40.50.2000">
    <property type="entry name" value="Glycogen Phosphorylase B"/>
    <property type="match status" value="2"/>
</dbReference>
<dbReference type="GO" id="GO:0008713">
    <property type="term" value="F:ADP-heptose-lipopolysaccharide heptosyltransferase activity"/>
    <property type="evidence" value="ECO:0007669"/>
    <property type="project" value="TreeGrafter"/>
</dbReference>
<accession>A0AA45WKM1</accession>
<evidence type="ECO:0000256" key="2">
    <source>
        <dbReference type="ARBA" id="ARBA00022679"/>
    </source>
</evidence>
<dbReference type="InterPro" id="IPR051199">
    <property type="entry name" value="LPS_LOS_Heptosyltrfase"/>
</dbReference>
<dbReference type="Pfam" id="PF01075">
    <property type="entry name" value="Glyco_transf_9"/>
    <property type="match status" value="1"/>
</dbReference>
<reference evidence="3" key="1">
    <citation type="submission" date="2017-05" db="EMBL/GenBank/DDBJ databases">
        <authorList>
            <person name="Varghese N."/>
            <person name="Submissions S."/>
        </authorList>
    </citation>
    <scope>NUCLEOTIDE SEQUENCE</scope>
    <source>
        <strain evidence="3">DSM 18763</strain>
    </source>
</reference>
<evidence type="ECO:0000313" key="4">
    <source>
        <dbReference type="Proteomes" id="UP001157947"/>
    </source>
</evidence>
<evidence type="ECO:0000313" key="3">
    <source>
        <dbReference type="EMBL" id="SMP08321.1"/>
    </source>
</evidence>
<dbReference type="EMBL" id="FXTX01000006">
    <property type="protein sequence ID" value="SMP08321.1"/>
    <property type="molecule type" value="Genomic_DNA"/>
</dbReference>
<proteinExistence type="predicted"/>
<dbReference type="Proteomes" id="UP001157947">
    <property type="component" value="Unassembled WGS sequence"/>
</dbReference>
<keyword evidence="1" id="KW-0328">Glycosyltransferase</keyword>
<dbReference type="RefSeq" id="WP_265134142.1">
    <property type="nucleotide sequence ID" value="NZ_FXTX01000006.1"/>
</dbReference>
<dbReference type="SUPFAM" id="SSF53756">
    <property type="entry name" value="UDP-Glycosyltransferase/glycogen phosphorylase"/>
    <property type="match status" value="1"/>
</dbReference>
<sequence>MKKILIIRLSSLGDVVLASSVIEPLYNAGFEIDFLTFKPFDELFIKDYRVNKVIAVSKENLKSIKDIYNFSKNLKYDYILDIHFNLRSVLISLFAKGKVLRYNKESIKRRLKILNPDFNVVKAYLKPLESLGIKGDYRPKIILEKEEIEKLKKILPENFIAVGVGARYKNKIYPYFKEFINLIKDENVVLVGSKEDKDLFEINQKNVIDLRGKLTIRESLAVISLAKGVVSNDSAIAHFARAVKTPVLVIYGATHPYFGFAPFKEEGDFIFKGLECQPCDLHGKGSCKRGDLACLDIKPEYILERFNNMLKERLS</sequence>
<dbReference type="InterPro" id="IPR002201">
    <property type="entry name" value="Glyco_trans_9"/>
</dbReference>
<name>A0AA45WKM1_9AQUI</name>
<organism evidence="3 4">
    <name type="scientific">Venenivibrio stagnispumantis</name>
    <dbReference type="NCBI Taxonomy" id="407998"/>
    <lineage>
        <taxon>Bacteria</taxon>
        <taxon>Pseudomonadati</taxon>
        <taxon>Aquificota</taxon>
        <taxon>Aquificia</taxon>
        <taxon>Aquificales</taxon>
        <taxon>Hydrogenothermaceae</taxon>
        <taxon>Venenivibrio</taxon>
    </lineage>
</organism>
<dbReference type="PANTHER" id="PTHR30160:SF1">
    <property type="entry name" value="LIPOPOLYSACCHARIDE 1,2-N-ACETYLGLUCOSAMINETRANSFERASE-RELATED"/>
    <property type="match status" value="1"/>
</dbReference>
<protein>
    <submittedName>
        <fullName evidence="3">ADP-heptose:LPS heptosyltransferase</fullName>
    </submittedName>
</protein>
<dbReference type="PANTHER" id="PTHR30160">
    <property type="entry name" value="TETRAACYLDISACCHARIDE 4'-KINASE-RELATED"/>
    <property type="match status" value="1"/>
</dbReference>
<dbReference type="CDD" id="cd03789">
    <property type="entry name" value="GT9_LPS_heptosyltransferase"/>
    <property type="match status" value="1"/>
</dbReference>
<keyword evidence="4" id="KW-1185">Reference proteome</keyword>